<accession>F9YA98</accession>
<dbReference type="AlphaFoldDB" id="F9YA98"/>
<keyword evidence="13" id="KW-0121">Carboxypeptidase</keyword>
<keyword evidence="6" id="KW-0961">Cell wall biogenesis/degradation</keyword>
<dbReference type="InterPro" id="IPR001967">
    <property type="entry name" value="Peptidase_S11_N"/>
</dbReference>
<feature type="active site" description="Acyl-ester intermediate" evidence="7">
    <location>
        <position position="57"/>
    </location>
</feature>
<protein>
    <submittedName>
        <fullName evidence="13">D-alanyl-D-alanine carboxypeptidase family protein</fullName>
        <ecNumber evidence="13">3.4.16.4</ecNumber>
    </submittedName>
</protein>
<keyword evidence="14" id="KW-1185">Reference proteome</keyword>
<evidence type="ECO:0000256" key="1">
    <source>
        <dbReference type="ARBA" id="ARBA00007164"/>
    </source>
</evidence>
<dbReference type="eggNOG" id="COG1686">
    <property type="taxonomic scope" value="Bacteria"/>
</dbReference>
<evidence type="ECO:0000256" key="7">
    <source>
        <dbReference type="PIRSR" id="PIRSR618044-1"/>
    </source>
</evidence>
<sequence length="596" mass="62458">MAQLAGKARLGLLAFIILCAAMMSHAFAAPYAALVMDARTGQVLDSENADTRLHPASLTKMMTLYIAFQAIERGEVSLNSQVTVSANAAAQPPSRLGLRAGQRIELQYLIRAAAIKSANDAATAIGVGISGSEEAFAARMNATARAMGMNNTHFISMNGLTTNGHYSTARDMTILGRHLIYDFPQYYNLFSRRSADAGIATVRTTNSRLLDNYQGADGIKTGYTQAAGYNLTASAERGNVRIIATVFGATSNADRHTRITRLMDRGFANAPRNARLRPPEAPPAFLTPQQQQPSAPARLPETPPARPTEENFDMNALIAAVSASAAGNSPPPAPPSSETLAALRPIARPSLATAAVVAAAAPEPAAPPPFQVISDEDLGAIASDSTTADAIAEAVALAVASDPAAPAVLRPMMRPATQVAAATPAPAPVTEPVAEPVAASEPVQLAAAEPLPAPAPVEEAQIIASFGETEAQPETLAMLDTTEAQARPQTVIMTTAEITPAATGVAEQQVVSRMSTSGGRLFGVNIGRFNSSYAAERELMRVAMMEVSILSGSQRTVSQNPRGFDANFVGMTRDQAELACGRLQARSMECNLLDTN</sequence>
<feature type="signal peptide" evidence="11">
    <location>
        <begin position="1"/>
        <end position="28"/>
    </location>
</feature>
<comment type="similarity">
    <text evidence="1 9">Belongs to the peptidase S11 family.</text>
</comment>
<dbReference type="GO" id="GO:0009252">
    <property type="term" value="P:peptidoglycan biosynthetic process"/>
    <property type="evidence" value="ECO:0007669"/>
    <property type="project" value="UniProtKB-KW"/>
</dbReference>
<dbReference type="Pfam" id="PF00768">
    <property type="entry name" value="Peptidase_S11"/>
    <property type="match status" value="1"/>
</dbReference>
<gene>
    <name evidence="13" type="ordered locus">KVU_0432</name>
</gene>
<dbReference type="KEGG" id="kvl:KVU_0432"/>
<evidence type="ECO:0000313" key="13">
    <source>
        <dbReference type="EMBL" id="AEM40271.1"/>
    </source>
</evidence>
<name>F9YA98_KETVW</name>
<dbReference type="Proteomes" id="UP000000692">
    <property type="component" value="Chromosome"/>
</dbReference>
<dbReference type="EC" id="3.4.16.4" evidence="13"/>
<keyword evidence="3 13" id="KW-0378">Hydrolase</keyword>
<evidence type="ECO:0000256" key="4">
    <source>
        <dbReference type="ARBA" id="ARBA00022960"/>
    </source>
</evidence>
<dbReference type="OrthoDB" id="9795979at2"/>
<feature type="region of interest" description="Disordered" evidence="10">
    <location>
        <begin position="266"/>
        <end position="309"/>
    </location>
</feature>
<evidence type="ECO:0000313" key="14">
    <source>
        <dbReference type="Proteomes" id="UP000000692"/>
    </source>
</evidence>
<evidence type="ECO:0000256" key="11">
    <source>
        <dbReference type="SAM" id="SignalP"/>
    </source>
</evidence>
<reference evidence="13 14" key="1">
    <citation type="journal article" date="2011" name="J. Bacteriol.">
        <title>Complete genome sequence of the industrial strain Ketogulonicigenium vulgare WSH-001.</title>
        <authorList>
            <person name="Liu L."/>
            <person name="Li Y."/>
            <person name="Zhang J."/>
            <person name="Zhou Z."/>
            <person name="Liu J."/>
            <person name="Li X."/>
            <person name="Zhou J."/>
            <person name="Du G."/>
            <person name="Wang L."/>
            <person name="Chen J."/>
        </authorList>
    </citation>
    <scope>NUCLEOTIDE SEQUENCE [LARGE SCALE GENOMIC DNA]</scope>
    <source>
        <strain evidence="13 14">WSH-001</strain>
    </source>
</reference>
<dbReference type="GO" id="GO:0009002">
    <property type="term" value="F:serine-type D-Ala-D-Ala carboxypeptidase activity"/>
    <property type="evidence" value="ECO:0007669"/>
    <property type="project" value="UniProtKB-EC"/>
</dbReference>
<feature type="domain" description="Peptidase S11 D-alanyl-D-alanine carboxypeptidase A N-terminal" evidence="12">
    <location>
        <begin position="32"/>
        <end position="250"/>
    </location>
</feature>
<evidence type="ECO:0000256" key="8">
    <source>
        <dbReference type="PIRSR" id="PIRSR618044-2"/>
    </source>
</evidence>
<keyword evidence="4" id="KW-0133">Cell shape</keyword>
<dbReference type="HOGENOM" id="CLU_027070_1_1_5"/>
<dbReference type="InterPro" id="IPR012338">
    <property type="entry name" value="Beta-lactam/transpept-like"/>
</dbReference>
<evidence type="ECO:0000256" key="6">
    <source>
        <dbReference type="ARBA" id="ARBA00023316"/>
    </source>
</evidence>
<dbReference type="EMBL" id="CP002018">
    <property type="protein sequence ID" value="AEM40271.1"/>
    <property type="molecule type" value="Genomic_DNA"/>
</dbReference>
<feature type="active site" evidence="7">
    <location>
        <position position="117"/>
    </location>
</feature>
<dbReference type="RefSeq" id="WP_014537536.1">
    <property type="nucleotide sequence ID" value="NC_017384.1"/>
</dbReference>
<feature type="active site" description="Proton acceptor" evidence="7">
    <location>
        <position position="60"/>
    </location>
</feature>
<evidence type="ECO:0000256" key="9">
    <source>
        <dbReference type="RuleBase" id="RU004016"/>
    </source>
</evidence>
<proteinExistence type="inferred from homology"/>
<keyword evidence="5" id="KW-0573">Peptidoglycan synthesis</keyword>
<evidence type="ECO:0000256" key="5">
    <source>
        <dbReference type="ARBA" id="ARBA00022984"/>
    </source>
</evidence>
<organism evidence="13 14">
    <name type="scientific">Ketogulonicigenium vulgare (strain WSH-001)</name>
    <dbReference type="NCBI Taxonomy" id="759362"/>
    <lineage>
        <taxon>Bacteria</taxon>
        <taxon>Pseudomonadati</taxon>
        <taxon>Pseudomonadota</taxon>
        <taxon>Alphaproteobacteria</taxon>
        <taxon>Rhodobacterales</taxon>
        <taxon>Roseobacteraceae</taxon>
        <taxon>Ketogulonicigenium</taxon>
    </lineage>
</organism>
<dbReference type="PANTHER" id="PTHR21581">
    <property type="entry name" value="D-ALANYL-D-ALANINE CARBOXYPEPTIDASE"/>
    <property type="match status" value="1"/>
</dbReference>
<dbReference type="PRINTS" id="PR00725">
    <property type="entry name" value="DADACBPTASE1"/>
</dbReference>
<evidence type="ECO:0000259" key="12">
    <source>
        <dbReference type="Pfam" id="PF00768"/>
    </source>
</evidence>
<keyword evidence="2 11" id="KW-0732">Signal</keyword>
<evidence type="ECO:0000256" key="3">
    <source>
        <dbReference type="ARBA" id="ARBA00022801"/>
    </source>
</evidence>
<dbReference type="SUPFAM" id="SSF56601">
    <property type="entry name" value="beta-lactamase/transpeptidase-like"/>
    <property type="match status" value="1"/>
</dbReference>
<dbReference type="GO" id="GO:0006508">
    <property type="term" value="P:proteolysis"/>
    <property type="evidence" value="ECO:0007669"/>
    <property type="project" value="InterPro"/>
</dbReference>
<dbReference type="GO" id="GO:0008360">
    <property type="term" value="P:regulation of cell shape"/>
    <property type="evidence" value="ECO:0007669"/>
    <property type="project" value="UniProtKB-KW"/>
</dbReference>
<dbReference type="InterPro" id="IPR018044">
    <property type="entry name" value="Peptidase_S11"/>
</dbReference>
<keyword evidence="13" id="KW-0645">Protease</keyword>
<feature type="binding site" evidence="8">
    <location>
        <position position="220"/>
    </location>
    <ligand>
        <name>substrate</name>
    </ligand>
</feature>
<dbReference type="PATRIC" id="fig|759362.5.peg.452"/>
<evidence type="ECO:0000256" key="2">
    <source>
        <dbReference type="ARBA" id="ARBA00022729"/>
    </source>
</evidence>
<dbReference type="Gene3D" id="3.40.710.10">
    <property type="entry name" value="DD-peptidase/beta-lactamase superfamily"/>
    <property type="match status" value="1"/>
</dbReference>
<evidence type="ECO:0000256" key="10">
    <source>
        <dbReference type="SAM" id="MobiDB-lite"/>
    </source>
</evidence>
<feature type="chain" id="PRO_5003391937" evidence="11">
    <location>
        <begin position="29"/>
        <end position="596"/>
    </location>
</feature>
<dbReference type="PANTHER" id="PTHR21581:SF6">
    <property type="entry name" value="TRAFFICKING PROTEIN PARTICLE COMPLEX SUBUNIT 12"/>
    <property type="match status" value="1"/>
</dbReference>
<dbReference type="GO" id="GO:0071555">
    <property type="term" value="P:cell wall organization"/>
    <property type="evidence" value="ECO:0007669"/>
    <property type="project" value="UniProtKB-KW"/>
</dbReference>